<dbReference type="OMA" id="RDQWAWF"/>
<proteinExistence type="predicted"/>
<dbReference type="RefSeq" id="XP_016640420.1">
    <property type="nucleotide sequence ID" value="XM_016790157.1"/>
</dbReference>
<gene>
    <name evidence="1" type="ORF">SAPIO_CDS8542</name>
</gene>
<dbReference type="GeneID" id="27727614"/>
<dbReference type="KEGG" id="sapo:SAPIO_CDS8542"/>
<evidence type="ECO:0000313" key="1">
    <source>
        <dbReference type="EMBL" id="KEZ40621.1"/>
    </source>
</evidence>
<evidence type="ECO:0008006" key="3">
    <source>
        <dbReference type="Google" id="ProtNLM"/>
    </source>
</evidence>
<sequence>MATLDMVDADKLSQCGYFLGDVYVTDDAQGDIVLGGVNSIGGNFFVNTTQNPSTGGLKSVSAPDLRTLEGSLRLGPHSTLQRVDLPQLNQVLGSFLVGTVPELTELNAPALGVFRGSFFLTDAPKLETFTLKANTTYRNELEKAGEVRIGNVGVRNLTNVFNGFSAYSVWLANLPNLNDLTMYLGDVKYFDVAGNGRLNLTIRSLCFEKPAVHINITGVSAMNSLCTQIQGRKFFFENNTAEVLPFWIKGLQQLRIQNNPNLRLAIPGSTPFNDDWSLREVIITDNPKLRLAQSLGADDPLVRNCDDFYKGKSSGYDTRETWVFDWDLLEHLEIHADIEPKFFIPLTDDGFNSKTSVVVDVSIASTDPGFSCDSFNSLRSKTGFLRGEDYSCQNQTLPFGRPDDSYASSTTPRTMWAVAALAWTAAMCL</sequence>
<organism evidence="1 2">
    <name type="scientific">Pseudallescheria apiosperma</name>
    <name type="common">Scedosporium apiospermum</name>
    <dbReference type="NCBI Taxonomy" id="563466"/>
    <lineage>
        <taxon>Eukaryota</taxon>
        <taxon>Fungi</taxon>
        <taxon>Dikarya</taxon>
        <taxon>Ascomycota</taxon>
        <taxon>Pezizomycotina</taxon>
        <taxon>Sordariomycetes</taxon>
        <taxon>Hypocreomycetidae</taxon>
        <taxon>Microascales</taxon>
        <taxon>Microascaceae</taxon>
        <taxon>Scedosporium</taxon>
    </lineage>
</organism>
<name>A0A084FZV9_PSEDA</name>
<accession>A0A084FZV9</accession>
<dbReference type="OrthoDB" id="536881at2759"/>
<reference evidence="1 2" key="1">
    <citation type="journal article" date="2014" name="Genome Announc.">
        <title>Draft genome sequence of the pathogenic fungus Scedosporium apiospermum.</title>
        <authorList>
            <person name="Vandeputte P."/>
            <person name="Ghamrawi S."/>
            <person name="Rechenmann M."/>
            <person name="Iltis A."/>
            <person name="Giraud S."/>
            <person name="Fleury M."/>
            <person name="Thornton C."/>
            <person name="Delhaes L."/>
            <person name="Meyer W."/>
            <person name="Papon N."/>
            <person name="Bouchara J.P."/>
        </authorList>
    </citation>
    <scope>NUCLEOTIDE SEQUENCE [LARGE SCALE GENOMIC DNA]</scope>
    <source>
        <strain evidence="1 2">IHEM 14462</strain>
    </source>
</reference>
<dbReference type="HOGENOM" id="CLU_639603_0_0_1"/>
<dbReference type="SUPFAM" id="SSF52058">
    <property type="entry name" value="L domain-like"/>
    <property type="match status" value="1"/>
</dbReference>
<protein>
    <recommendedName>
        <fullName evidence="3">GPI-anchored cell wall organization protein Ecm33</fullName>
    </recommendedName>
</protein>
<dbReference type="EMBL" id="JOWA01000121">
    <property type="protein sequence ID" value="KEZ40621.1"/>
    <property type="molecule type" value="Genomic_DNA"/>
</dbReference>
<comment type="caution">
    <text evidence="1">The sequence shown here is derived from an EMBL/GenBank/DDBJ whole genome shotgun (WGS) entry which is preliminary data.</text>
</comment>
<dbReference type="Proteomes" id="UP000028545">
    <property type="component" value="Unassembled WGS sequence"/>
</dbReference>
<dbReference type="AlphaFoldDB" id="A0A084FZV9"/>
<evidence type="ECO:0000313" key="2">
    <source>
        <dbReference type="Proteomes" id="UP000028545"/>
    </source>
</evidence>
<keyword evidence="2" id="KW-1185">Reference proteome</keyword>
<dbReference type="VEuPathDB" id="FungiDB:SAPIO_CDS8542"/>